<keyword evidence="2" id="KW-1185">Reference proteome</keyword>
<sequence>MACRVAKTLQQSRYMWRGLSAGIAWLHRVIIKNLLISKVECSRLELQQHIWVVMAWASMPGSSVYYTDSSINLTQGMTDTAVVIS</sequence>
<accession>A0A5B7E991</accession>
<protein>
    <submittedName>
        <fullName evidence="1">Uncharacterized protein</fullName>
    </submittedName>
</protein>
<evidence type="ECO:0000313" key="2">
    <source>
        <dbReference type="Proteomes" id="UP000324222"/>
    </source>
</evidence>
<dbReference type="AlphaFoldDB" id="A0A5B7E991"/>
<reference evidence="1 2" key="1">
    <citation type="submission" date="2019-05" db="EMBL/GenBank/DDBJ databases">
        <title>Another draft genome of Portunus trituberculatus and its Hox gene families provides insights of decapod evolution.</title>
        <authorList>
            <person name="Jeong J.-H."/>
            <person name="Song I."/>
            <person name="Kim S."/>
            <person name="Choi T."/>
            <person name="Kim D."/>
            <person name="Ryu S."/>
            <person name="Kim W."/>
        </authorList>
    </citation>
    <scope>NUCLEOTIDE SEQUENCE [LARGE SCALE GENOMIC DNA]</scope>
    <source>
        <tissue evidence="1">Muscle</tissue>
    </source>
</reference>
<gene>
    <name evidence="1" type="ORF">E2C01_023970</name>
</gene>
<dbReference type="EMBL" id="VSRR010002303">
    <property type="protein sequence ID" value="MPC30700.1"/>
    <property type="molecule type" value="Genomic_DNA"/>
</dbReference>
<organism evidence="1 2">
    <name type="scientific">Portunus trituberculatus</name>
    <name type="common">Swimming crab</name>
    <name type="synonym">Neptunus trituberculatus</name>
    <dbReference type="NCBI Taxonomy" id="210409"/>
    <lineage>
        <taxon>Eukaryota</taxon>
        <taxon>Metazoa</taxon>
        <taxon>Ecdysozoa</taxon>
        <taxon>Arthropoda</taxon>
        <taxon>Crustacea</taxon>
        <taxon>Multicrustacea</taxon>
        <taxon>Malacostraca</taxon>
        <taxon>Eumalacostraca</taxon>
        <taxon>Eucarida</taxon>
        <taxon>Decapoda</taxon>
        <taxon>Pleocyemata</taxon>
        <taxon>Brachyura</taxon>
        <taxon>Eubrachyura</taxon>
        <taxon>Portunoidea</taxon>
        <taxon>Portunidae</taxon>
        <taxon>Portuninae</taxon>
        <taxon>Portunus</taxon>
    </lineage>
</organism>
<proteinExistence type="predicted"/>
<evidence type="ECO:0000313" key="1">
    <source>
        <dbReference type="EMBL" id="MPC30700.1"/>
    </source>
</evidence>
<name>A0A5B7E991_PORTR</name>
<comment type="caution">
    <text evidence="1">The sequence shown here is derived from an EMBL/GenBank/DDBJ whole genome shotgun (WGS) entry which is preliminary data.</text>
</comment>
<dbReference type="Proteomes" id="UP000324222">
    <property type="component" value="Unassembled WGS sequence"/>
</dbReference>